<sequence length="146" mass="15923">MDGGSKNGELKYGLRWREWYAAGTFIKLKLITSTSFRAQPVAAPSTSRALEKSVGAMHQEMIKQMSEVQSSLATHMDLMLSRIDDFEDLLKQKKAAPVSFPVTHGENDQSTAQPAPFPLESNPFEPPPVPASPLPPASDPVESTQA</sequence>
<evidence type="ECO:0000313" key="1">
    <source>
        <dbReference type="EMBL" id="KAJ0082349.1"/>
    </source>
</evidence>
<gene>
    <name evidence="1" type="ORF">Patl1_11462</name>
</gene>
<accession>A0ACC1A7Y2</accession>
<comment type="caution">
    <text evidence="1">The sequence shown here is derived from an EMBL/GenBank/DDBJ whole genome shotgun (WGS) entry which is preliminary data.</text>
</comment>
<proteinExistence type="predicted"/>
<organism evidence="1 2">
    <name type="scientific">Pistacia atlantica</name>
    <dbReference type="NCBI Taxonomy" id="434234"/>
    <lineage>
        <taxon>Eukaryota</taxon>
        <taxon>Viridiplantae</taxon>
        <taxon>Streptophyta</taxon>
        <taxon>Embryophyta</taxon>
        <taxon>Tracheophyta</taxon>
        <taxon>Spermatophyta</taxon>
        <taxon>Magnoliopsida</taxon>
        <taxon>eudicotyledons</taxon>
        <taxon>Gunneridae</taxon>
        <taxon>Pentapetalae</taxon>
        <taxon>rosids</taxon>
        <taxon>malvids</taxon>
        <taxon>Sapindales</taxon>
        <taxon>Anacardiaceae</taxon>
        <taxon>Pistacia</taxon>
    </lineage>
</organism>
<keyword evidence="2" id="KW-1185">Reference proteome</keyword>
<dbReference type="Proteomes" id="UP001164250">
    <property type="component" value="Chromosome 12"/>
</dbReference>
<dbReference type="EMBL" id="CM047908">
    <property type="protein sequence ID" value="KAJ0082349.1"/>
    <property type="molecule type" value="Genomic_DNA"/>
</dbReference>
<evidence type="ECO:0000313" key="2">
    <source>
        <dbReference type="Proteomes" id="UP001164250"/>
    </source>
</evidence>
<protein>
    <submittedName>
        <fullName evidence="1">Uncharacterized protein</fullName>
    </submittedName>
</protein>
<name>A0ACC1A7Y2_9ROSI</name>
<reference evidence="2" key="1">
    <citation type="journal article" date="2023" name="G3 (Bethesda)">
        <title>Genome assembly and association tests identify interacting loci associated with vigor, precocity, and sex in interspecific pistachio rootstocks.</title>
        <authorList>
            <person name="Palmer W."/>
            <person name="Jacygrad E."/>
            <person name="Sagayaradj S."/>
            <person name="Cavanaugh K."/>
            <person name="Han R."/>
            <person name="Bertier L."/>
            <person name="Beede B."/>
            <person name="Kafkas S."/>
            <person name="Golino D."/>
            <person name="Preece J."/>
            <person name="Michelmore R."/>
        </authorList>
    </citation>
    <scope>NUCLEOTIDE SEQUENCE [LARGE SCALE GENOMIC DNA]</scope>
</reference>